<dbReference type="Pfam" id="PF26606">
    <property type="entry name" value="SCO4848"/>
    <property type="match status" value="1"/>
</dbReference>
<dbReference type="Proteomes" id="UP001499933">
    <property type="component" value="Unassembled WGS sequence"/>
</dbReference>
<evidence type="ECO:0000256" key="1">
    <source>
        <dbReference type="SAM" id="Phobius"/>
    </source>
</evidence>
<name>A0ABN2QW38_9MICO</name>
<keyword evidence="3" id="KW-1185">Reference proteome</keyword>
<gene>
    <name evidence="2" type="ORF">GCM10009776_22100</name>
</gene>
<dbReference type="NCBIfam" id="NF046117">
    <property type="entry name" value="SCO4848_fam"/>
    <property type="match status" value="1"/>
</dbReference>
<proteinExistence type="predicted"/>
<evidence type="ECO:0000313" key="3">
    <source>
        <dbReference type="Proteomes" id="UP001499933"/>
    </source>
</evidence>
<keyword evidence="1" id="KW-1133">Transmembrane helix</keyword>
<accession>A0ABN2QW38</accession>
<organism evidence="2 3">
    <name type="scientific">Microbacterium deminutum</name>
    <dbReference type="NCBI Taxonomy" id="344164"/>
    <lineage>
        <taxon>Bacteria</taxon>
        <taxon>Bacillati</taxon>
        <taxon>Actinomycetota</taxon>
        <taxon>Actinomycetes</taxon>
        <taxon>Micrococcales</taxon>
        <taxon>Microbacteriaceae</taxon>
        <taxon>Microbacterium</taxon>
    </lineage>
</organism>
<comment type="caution">
    <text evidence="2">The sequence shown here is derived from an EMBL/GenBank/DDBJ whole genome shotgun (WGS) entry which is preliminary data.</text>
</comment>
<keyword evidence="1" id="KW-0812">Transmembrane</keyword>
<keyword evidence="1" id="KW-0472">Membrane</keyword>
<evidence type="ECO:0000313" key="2">
    <source>
        <dbReference type="EMBL" id="GAA1959197.1"/>
    </source>
</evidence>
<dbReference type="InterPro" id="IPR058061">
    <property type="entry name" value="SCO4848-like"/>
</dbReference>
<dbReference type="RefSeq" id="WP_344094524.1">
    <property type="nucleotide sequence ID" value="NZ_BAAAOG010000003.1"/>
</dbReference>
<sequence length="70" mass="7534">MLAVLIALLFANALFNFLVWPTFYRRVANDPRARDADGNPTRFLTVHRALIGVALVLGAASAIAAIVALL</sequence>
<dbReference type="EMBL" id="BAAAOG010000003">
    <property type="protein sequence ID" value="GAA1959197.1"/>
    <property type="molecule type" value="Genomic_DNA"/>
</dbReference>
<feature type="transmembrane region" description="Helical" evidence="1">
    <location>
        <begin position="49"/>
        <end position="69"/>
    </location>
</feature>
<reference evidence="2 3" key="1">
    <citation type="journal article" date="2019" name="Int. J. Syst. Evol. Microbiol.">
        <title>The Global Catalogue of Microorganisms (GCM) 10K type strain sequencing project: providing services to taxonomists for standard genome sequencing and annotation.</title>
        <authorList>
            <consortium name="The Broad Institute Genomics Platform"/>
            <consortium name="The Broad Institute Genome Sequencing Center for Infectious Disease"/>
            <person name="Wu L."/>
            <person name="Ma J."/>
        </authorList>
    </citation>
    <scope>NUCLEOTIDE SEQUENCE [LARGE SCALE GENOMIC DNA]</scope>
    <source>
        <strain evidence="2 3">JCM 14901</strain>
    </source>
</reference>
<protein>
    <submittedName>
        <fullName evidence="2">Uncharacterized protein</fullName>
    </submittedName>
</protein>